<feature type="compositionally biased region" description="Polar residues" evidence="1">
    <location>
        <begin position="4845"/>
        <end position="4862"/>
    </location>
</feature>
<dbReference type="InParanoid" id="F2UI97"/>
<dbReference type="KEGG" id="sre:PTSG_08193"/>
<dbReference type="SMART" id="SM00209">
    <property type="entry name" value="TSP1"/>
    <property type="match status" value="1"/>
</dbReference>
<dbReference type="PROSITE" id="PS00018">
    <property type="entry name" value="EF_HAND_1"/>
    <property type="match status" value="1"/>
</dbReference>
<evidence type="ECO:0000313" key="4">
    <source>
        <dbReference type="EMBL" id="EGD76846.1"/>
    </source>
</evidence>
<dbReference type="SUPFAM" id="SSF82895">
    <property type="entry name" value="TSP-1 type 1 repeat"/>
    <property type="match status" value="1"/>
</dbReference>
<dbReference type="PROSITE" id="PS50268">
    <property type="entry name" value="CADHERIN_2"/>
    <property type="match status" value="1"/>
</dbReference>
<dbReference type="eggNOG" id="ENOG502SGUW">
    <property type="taxonomic scope" value="Eukaryota"/>
</dbReference>
<dbReference type="InterPro" id="IPR000884">
    <property type="entry name" value="TSP1_rpt"/>
</dbReference>
<dbReference type="PROSITE" id="PS50092">
    <property type="entry name" value="TSP1"/>
    <property type="match status" value="1"/>
</dbReference>
<dbReference type="GO" id="GO:0005509">
    <property type="term" value="F:calcium ion binding"/>
    <property type="evidence" value="ECO:0007669"/>
    <property type="project" value="InterPro"/>
</dbReference>
<dbReference type="PANTHER" id="PTHR24273:SF32">
    <property type="entry name" value="HYALIN"/>
    <property type="match status" value="1"/>
</dbReference>
<dbReference type="PANTHER" id="PTHR24273">
    <property type="entry name" value="FI04643P-RELATED"/>
    <property type="match status" value="1"/>
</dbReference>
<feature type="compositionally biased region" description="Polar residues" evidence="1">
    <location>
        <begin position="4879"/>
        <end position="4888"/>
    </location>
</feature>
<evidence type="ECO:0000313" key="5">
    <source>
        <dbReference type="Proteomes" id="UP000007799"/>
    </source>
</evidence>
<dbReference type="STRING" id="946362.F2UI97"/>
<feature type="compositionally biased region" description="Polar residues" evidence="1">
    <location>
        <begin position="4948"/>
        <end position="4963"/>
    </location>
</feature>
<feature type="compositionally biased region" description="Basic and acidic residues" evidence="1">
    <location>
        <begin position="5111"/>
        <end position="5120"/>
    </location>
</feature>
<dbReference type="InterPro" id="IPR018247">
    <property type="entry name" value="EF_Hand_1_Ca_BS"/>
</dbReference>
<keyword evidence="2" id="KW-0472">Membrane</keyword>
<feature type="region of interest" description="Disordered" evidence="1">
    <location>
        <begin position="4841"/>
        <end position="5120"/>
    </location>
</feature>
<keyword evidence="5" id="KW-1185">Reference proteome</keyword>
<dbReference type="Gene3D" id="2.20.100.10">
    <property type="entry name" value="Thrombospondin type-1 (TSP1) repeat"/>
    <property type="match status" value="1"/>
</dbReference>
<keyword evidence="2" id="KW-1133">Transmembrane helix</keyword>
<reference evidence="4" key="1">
    <citation type="submission" date="2009-08" db="EMBL/GenBank/DDBJ databases">
        <title>Annotation of Salpingoeca rosetta.</title>
        <authorList>
            <consortium name="The Broad Institute Genome Sequencing Platform"/>
            <person name="Russ C."/>
            <person name="Cuomo C."/>
            <person name="Burger G."/>
            <person name="Gray M.W."/>
            <person name="Holland P.W.H."/>
            <person name="King N."/>
            <person name="Lang F.B.F."/>
            <person name="Roger A.J."/>
            <person name="Ruiz-Trillo I."/>
            <person name="Young S.K."/>
            <person name="Zeng Q."/>
            <person name="Gargeya S."/>
            <person name="Alvarado L."/>
            <person name="Berlin A."/>
            <person name="Chapman S.B."/>
            <person name="Chen Z."/>
            <person name="Freedman E."/>
            <person name="Gellesch M."/>
            <person name="Goldberg J."/>
            <person name="Griggs A."/>
            <person name="Gujja S."/>
            <person name="Heilman E."/>
            <person name="Heiman D."/>
            <person name="Howarth C."/>
            <person name="Mehta T."/>
            <person name="Neiman D."/>
            <person name="Pearson M."/>
            <person name="Roberts A."/>
            <person name="Saif S."/>
            <person name="Shea T."/>
            <person name="Shenoy N."/>
            <person name="Sisk P."/>
            <person name="Stolte C."/>
            <person name="Sykes S."/>
            <person name="White J."/>
            <person name="Yandava C."/>
            <person name="Haas B."/>
            <person name="Nusbaum C."/>
            <person name="Birren B."/>
        </authorList>
    </citation>
    <scope>NUCLEOTIDE SEQUENCE [LARGE SCALE GENOMIC DNA]</scope>
    <source>
        <strain evidence="4">ATCC 50818</strain>
    </source>
</reference>
<dbReference type="InterPro" id="IPR002126">
    <property type="entry name" value="Cadherin-like_dom"/>
</dbReference>
<dbReference type="GeneID" id="16071779"/>
<sequence length="5120" mass="519530">MTTKMPTTSSSHHRRYRTSGAGAAVAVDAPVLVRQHAATSATLQSRFVTTTLAFLAAVLLFSAPTHAVDTTPPTAVAQDITITLAADGTYTLDPANLDGGSSDDTTTAGNLLFSASQTSFSCSDVGPVSVTLTVEDEAGNNATDTATVTVQDDTAPSITPQSPGTKSLNSFGQVILSPSALASATTDACGIFSRSVQPNVFYCTDIGANDVTLIVLDSNFNAATSSDSVTIADTSAPTVTAVADFSLALNVSGLASIDAAQVTDTATDNCENVTLSIDVASFSCTDVGTPVTVTLTGTDDSANTDTDMVVITVVDDTGPTFTLTDAVTATLNTSGLYSLDLDALAVGLDDNCGVGGVSLSASQQTFACSDAGSSFNISITASDGSASTTKYTNVTVVDTEVPSITPQAPFNVALNDSGLATITDADVVSSSSDNCAVATTTLSRTAFSCSDIGTTYNITAVVTDASANQASVDVEATVVDNIAPLLFAVSSLDVTLNTSGLATIQQADVFINATDNCDGVTVALNFTELTCADVGASTLLVTATDTAGNTDTDTVAVTVADDEVPTLDAVAATTLQLDDAGAVSITASDVINSDSDNCAVTTRTLAQSAFACSDVGTADVLLTISDAQGNAATANVSVTVEDSVNPDLTTVGYHLLTLHATDGNATLAAGDITTGTSDNCAVLNQTLSQSLFECADLGNNTITTTTYDVNGNSNSSTTTVEVVDTAAPVLAVNATLVVDLDAAGAATIAAGDLVTSAVDNCGVASQVLNRTSFSCNDVGAAITVLVTATDASGNAATATSLITVRDVSAPVFTLKSAHQVYLNASGQAPLTAADVIVTQSDNCAVYSTTVSKSLFTCADAGTTQNIDVTVTDVNGQSDTQTVPVEIIDNMDPTAVTISGTTTLQLGAGGFVSITPATVDNGSYDNCAIGSLSAAPGVFTCDDLGNQTVTLVVFDDFFNVDAADASVTIVDTRNPTLTLDSSFSISLNASGLADFNTTEVVRSVGDNCITTTLSSSSQTFTCSDVGTQSVSVTATDGSGNQVTRTTSITVSDDTDPTLQSVDAYTLTLNSSGVAALDAADITYVGSDNCAITQVAVNQTAFTCDNTGNQTLSFTVTDAQGQSASMGFRVEVQDTTAPILVPAAPLTLSLSADQGIANITIANVTDSYSDNCAVAATSLSQDGFTCAHVGSHTISIVVTDSSGLQTTATTQVSVQDAAAPTFDINNTTVVLDANGDGSITSGDVSSSVTDNCGVASTIVSTTAFTCSNLGANTITVTVTDVNGNTNAKTATVNVQDTQIPVVNAQVFRIGLDLNATGYIELDTGSAIVSVVENCGYTTQLQKSLFTCDDVGDSTTLVLIEDEAGNTGNDTVLVRVDDMLNPVVTMQADFTVSLNSSGLYEFDTSDIVASYTDNCAINALVFSKNQVACSDVGTVVVTATATDTSGNTDAGTVTVTVEDNESPVVTAVASLEVFLNSSGEYEVSVGSTYDSVSDNCGADVTLSQSLFTCADLSGVTITLTATDPSSNTGTDTLAVTVTDNESPTLTVAGAFSVSLNSTGQYGLTTGEIVTSSADNCAVASVEADWDVFTCADTGAQTVTGTVTDTSGNTDSSTVTVTVEDNESPVVTAVASLEVFLNSSGEYEVSVGSTYDSVSDNCGADVTLSQSLFTCADLSGVTITLTATDPSSNTGTDTLAVTVTDNESPTLTVAGAFSVSLNSTGQYGLTTGEIVTSSADNCAVASVEADWDVFTCADTGAQTVTGTVTDTSGNTDSSTVTVTVEDNESPVVTAVASLEVFLNSSGEYEVSVGSTYDSVSDNCGADVTLSQSLFTCADLSGVTITLTATDPSSNTGTDTLAVTVTDNESPTVSSVANYTVVLDGNGNGVITSGSLSASSADNCAVASVDLDVDTFTCGNISSVIPVTVTATDTSGNTATSRTEKPNFVNTPFTVELGVDGTANALPFHNDTCGVADIITSLEVADCADVATSPHTVSVFVTDVNGQFRNGDVEVTVVDTLSPNVTTQSAVVTLDASGTGSLSASEVIASSEDNCAVSDSSVDRTSFGCADLNATQTVLVTVEDASGNTASGQASVTVVDVTSPVLSVAPSVNVVLNGSGVGVLTVGDVEVSSSDACGVDTRSLSQTVFGCAAALTSNEVTLVVADGSGNSANGTSTVVVQDNESPVVTAVASLEVFLNSSGEYEVSVGSTYDSVSDNCGADVTLSQSLFTCADLSGVTITLTATDPSSNTGTDTLAVTVTDNESPTLTVAGAFSVSLNSTGQYGLTTGEIVTSSADNCAVASVEADWDVFTCADTGAQTVTGTVTDTSGNTDSSTVTVTVEDNESPVVTAVASLEVFLNSSGEYEVSVGSTYDSVSDNCGADVTLSQSLFTCADLSGVTITLTATDPSSNTGTDTLAVTVTDNASPTVSSVANYTVVLDGNGNGVITSGSLSASSADNCAVASVDLDVDTFTCGNISSVIPVTVTATDTSGNTATSRTYVTVVDQDAPVMTTVSSITVEVGITGQAVLMANDVVVSSSDNCETVTFSLNQTLFDCDDVSTSPHVVLVTATDSNGLTATSEVSVTVVDSEKPNFVNTPFTVELGVDGTANALPFHNDTCGVADIITSLEVADCADVATSPHTVSVFVTDVNGQFRNGDVEVTVVDTLSPNVTTQSAVVTLDASGTGSLSASEVIASSEDNCAVSDSSVDRTSFGCADLNATQTVLVTVEDASGNTASGQASVTVIDVTSPVLSVAPSVNVVLNGSGVGVLTVGDVEVSSSDACGVDTRSLSQTVFGCAAALTSNEVTLVVADGSGNSANGTSTVVVQDNESPVVTAVASLEVFLNSSGEYEVSVGSTYDSVSDNCGADVTLSQSLFTCADLSGVTITLTATDPSSNTGTDTLAVTVTDNESPTLTVAGAFSVSLNSTGQYGLTTGEIVTSSADNCAVASVEADWDVFTCADTGAQTVTGTVTDTSGNTDSSTVTVTVEDNESPVVTAVASLEVFLNSSGEYEVSVGSTYDSVSDNCGADVTLSQSLFTCADLSGVTITLTATDPSSNTGTDTLAVTVTDSESPVITDFGSGTVMLNSTGASDVSFFANASDNCAVAASYAVPAFVTCADLGSVNVTLFASDSSSNVASVESSVLVLDTEAPVLSLLASTTVTLSAAGDVVLNHTDVVSSLTDNCAASLADVESSWTCSNVNQTNNLTIGAVDASGNFDYASMDVTVLDATAPVVSTQNVTLELDSSGMTSVTEADVVVSTADACGVSSVSLSVTSLTCSQASIPQTITVSATDGSGNVGTATAVVTAVDTISPEFSVVSSRVVQLGSAGFGTLSPSQVITSMSDNCQVSHANLSQTVFTCVDVQDDAHDIVVSVTDIHNNTATKVVQVYVRDPVDPELLAPDVVLDLDASGRATLDANTSDACGVVQEIVSKSVFKCADLGHEDVNLFVKDSNGNSYSGLIGVDVRDTIAPTFSVEPRYNVSLDASGSGSIDTATVILGADDNCEVVEQTLNQTDFTCADRGVNLLLATIMDVANLTTSHVTEVLVEDLLSPVLSVRPSLTVELNATGEAAVTVADLDLGTDDNCGISSLAISTDMYACADLGPQTLTFSATDTTGLVSTATVNITVEDNILPDVTVQDVTLVLNSTGQASVAPADAIASSSDNCGVVSTWIEPSSVDCSHLGTVPATVYLRDAAGNVQSASLTLTVEDNEAPVVSVVGSHSVTLDSNGAASVSVGTLITSSTDNCAVDVENVTQSAFSCSDVGPVPVTVSVYDVAGNSDSAAVTITVSDTLAPTLVTQDVTVSLNATGQRTFLPSEAISSLDDNCGIASTTANNTLFSCSDTGVKFVEIASTDVNGLTTTETVQVTVEDDTPPTVTAVAAYNLTLGANGLATLSVGDVLLTESDNCGISRRLLDMEVFGCSDVNQTHTVTLTVFDTSEQPASTTIEVRVLDSGLPDINTAPTTKVLNSGGHVSLQPSDVNSGSTDVCGVLGSSVSPSAFSCADVGVNVVTLTVTDVYGNANSAQENVTIVDQTEPTVGVLQGVTRTLSAAGTGTLAASNLDDSTSDACGIASLSVNQTALTCADVGTISVLFTAVDVNGNNASTVVDVAVVDSTAPSLSLTDVVVQLNSSGLASINRTLVDTGTTDACGIASFVLSDTEFSCATVGDNSVTVTVTDVNGNVATDTINVHVVDTLLPNVVTQPATLVLNGTTGTAELSADQVDGGSNDACGVVLTTVNQTLFTCEHAGVNTVNLTVHDAYGNTASDTALVTVNDETAPVVRASISQVTLNASGMAALLPTDVDAGSSDVCGVAQLSLDVTQLTCADVGVQNNTLYAADAAGNVGSLQVNYTVVDVTAPTVPLRAEYVVELNGTTGTHVFDAAALSENATDACGVSDAFVLPAQVTCSMVGQNNTATVYVDDVNGNRGSSNTSIVVLDRVAPVLALKTNYSFVLNETGVAVVDPTALDGSTFDACGFELSSNVSTVTCAQLTESVPVVVRATDPSGNSVNGTIYVGALDQTRPTLSVSPLSITLDADQSYTLSVDEVTATFADACGVVSQQLNQTEFTCADVGVQPVLYTVFDASGNKRTAVVDVTVLDSTSNPCPFAVDCVMSKWMDATPCSVSCGGHGTYLQNRSVLVQPENGGMECPAQRNRTLPCIRPACPRQKSFRVVGTYRFVEQTLDDWTPGMTQRLIDAVCNATNSFVDCGQVNVTSLRAGSVIAEVSVDAIAEEIDADEVRRVISDFDVDLPASFGSYSVTVEQETENVSSGSSALDSTWGTAGVSLFAVALVVLIVVSVIVYRRRARNAASKSRVTVTHGNAQAAWDALKRDLTKPKTRVRDQASLVQFADRRASQTISPRQPMTQRTQRTKPSFPRVKRNAVADMPDSSPQPQTQTHSLKRSTSDSRGPGSPLPGEGPRTAANLQMPTLPTSPAGRMDLPGQTTGGMAFPGSPVMQAPTSSKTQVPTFQKPNFGSEKRSKGSPLMQRKARGDPFGTLERGANMQGGGRTSPVLSPPPGVQGTMRQGPPPSLGFPVPPKPPTFADPFSEQRRTNMPPMMPGMPPPSLGAAGPRTNMPSFPARPGPKAGGGGGGGATMTMPGRPTPRQPQRKDGGGDNDGGDNNHGEESTA</sequence>
<organism evidence="5">
    <name type="scientific">Salpingoeca rosetta (strain ATCC 50818 / BSB-021)</name>
    <dbReference type="NCBI Taxonomy" id="946362"/>
    <lineage>
        <taxon>Eukaryota</taxon>
        <taxon>Choanoflagellata</taxon>
        <taxon>Craspedida</taxon>
        <taxon>Salpingoecidae</taxon>
        <taxon>Salpingoeca</taxon>
    </lineage>
</organism>
<gene>
    <name evidence="4" type="ORF">PTSG_08193</name>
</gene>
<dbReference type="RefSeq" id="XP_004991218.1">
    <property type="nucleotide sequence ID" value="XM_004991161.1"/>
</dbReference>
<accession>F2UI97</accession>
<dbReference type="InterPro" id="IPR036383">
    <property type="entry name" value="TSP1_rpt_sf"/>
</dbReference>
<feature type="compositionally biased region" description="Gly residues" evidence="1">
    <location>
        <begin position="5076"/>
        <end position="5085"/>
    </location>
</feature>
<feature type="domain" description="Cadherin" evidence="3">
    <location>
        <begin position="2468"/>
        <end position="2585"/>
    </location>
</feature>
<dbReference type="GO" id="GO:0007156">
    <property type="term" value="P:homophilic cell adhesion via plasma membrane adhesion molecules"/>
    <property type="evidence" value="ECO:0007669"/>
    <property type="project" value="InterPro"/>
</dbReference>
<feature type="compositionally biased region" description="Pro residues" evidence="1">
    <location>
        <begin position="5017"/>
        <end position="5033"/>
    </location>
</feature>
<feature type="compositionally biased region" description="Polar residues" evidence="1">
    <location>
        <begin position="4913"/>
        <end position="4922"/>
    </location>
</feature>
<proteinExistence type="predicted"/>
<dbReference type="EMBL" id="GL832975">
    <property type="protein sequence ID" value="EGD76846.1"/>
    <property type="molecule type" value="Genomic_DNA"/>
</dbReference>
<feature type="transmembrane region" description="Helical" evidence="2">
    <location>
        <begin position="4769"/>
        <end position="4792"/>
    </location>
</feature>
<evidence type="ECO:0000256" key="1">
    <source>
        <dbReference type="SAM" id="MobiDB-lite"/>
    </source>
</evidence>
<dbReference type="OMA" id="CADTGAQ"/>
<keyword evidence="2" id="KW-0812">Transmembrane</keyword>
<evidence type="ECO:0000259" key="3">
    <source>
        <dbReference type="PROSITE" id="PS50268"/>
    </source>
</evidence>
<feature type="compositionally biased region" description="Pro residues" evidence="1">
    <location>
        <begin position="5047"/>
        <end position="5056"/>
    </location>
</feature>
<dbReference type="OrthoDB" id="98591at2759"/>
<dbReference type="Proteomes" id="UP000007799">
    <property type="component" value="Unassembled WGS sequence"/>
</dbReference>
<evidence type="ECO:0000256" key="2">
    <source>
        <dbReference type="SAM" id="Phobius"/>
    </source>
</evidence>
<name>F2UI97_SALR5</name>
<dbReference type="GO" id="GO:0016020">
    <property type="term" value="C:membrane"/>
    <property type="evidence" value="ECO:0007669"/>
    <property type="project" value="InterPro"/>
</dbReference>
<protein>
    <recommendedName>
        <fullName evidence="3">Cadherin domain-containing protein</fullName>
    </recommendedName>
</protein>